<dbReference type="PANTHER" id="PTHR43575">
    <property type="entry name" value="PROTEIN ABCI7, CHLOROPLASTIC"/>
    <property type="match status" value="1"/>
</dbReference>
<protein>
    <recommendedName>
        <fullName evidence="1">SUF system FeS cluster assembly SufBD core domain-containing protein</fullName>
    </recommendedName>
</protein>
<name>A0A1G1VQZ7_9BACT</name>
<organism evidence="2 3">
    <name type="scientific">Candidatus Chisholmbacteria bacterium RIFCSPHIGHO2_01_FULL_52_32</name>
    <dbReference type="NCBI Taxonomy" id="1797591"/>
    <lineage>
        <taxon>Bacteria</taxon>
        <taxon>Candidatus Chisholmiibacteriota</taxon>
    </lineage>
</organism>
<dbReference type="PANTHER" id="PTHR43575:SF1">
    <property type="entry name" value="PROTEIN ABCI7, CHLOROPLASTIC"/>
    <property type="match status" value="1"/>
</dbReference>
<dbReference type="GO" id="GO:0016226">
    <property type="term" value="P:iron-sulfur cluster assembly"/>
    <property type="evidence" value="ECO:0007669"/>
    <property type="project" value="InterPro"/>
</dbReference>
<dbReference type="Pfam" id="PF01458">
    <property type="entry name" value="SUFBD_core"/>
    <property type="match status" value="1"/>
</dbReference>
<dbReference type="InterPro" id="IPR000825">
    <property type="entry name" value="SUF_FeS_clus_asmbl_SufBD_core"/>
</dbReference>
<accession>A0A1G1VQZ7</accession>
<dbReference type="EMBL" id="MHCJ01000006">
    <property type="protein sequence ID" value="OGY17825.1"/>
    <property type="molecule type" value="Genomic_DNA"/>
</dbReference>
<sequence length="168" mass="18769">MTKYTIRKDEERQIVINRPGEYAIELVGEGARVEILGALVATGSERLVVDITSLHRVPHTSCDIFIRAVATDRSQVFLSGMIKIGRGAQQTNAFLRENVLLVSPWARAEALPRLEIEADDVHASHAATVGKIDEEQIFYLRSRGFSRTVASKMIVDGFLNAVRERIKH</sequence>
<gene>
    <name evidence="2" type="ORF">A2786_00680</name>
</gene>
<reference evidence="2 3" key="1">
    <citation type="journal article" date="2016" name="Nat. Commun.">
        <title>Thousands of microbial genomes shed light on interconnected biogeochemical processes in an aquifer system.</title>
        <authorList>
            <person name="Anantharaman K."/>
            <person name="Brown C.T."/>
            <person name="Hug L.A."/>
            <person name="Sharon I."/>
            <person name="Castelle C.J."/>
            <person name="Probst A.J."/>
            <person name="Thomas B.C."/>
            <person name="Singh A."/>
            <person name="Wilkins M.J."/>
            <person name="Karaoz U."/>
            <person name="Brodie E.L."/>
            <person name="Williams K.H."/>
            <person name="Hubbard S.S."/>
            <person name="Banfield J.F."/>
        </authorList>
    </citation>
    <scope>NUCLEOTIDE SEQUENCE [LARGE SCALE GENOMIC DNA]</scope>
</reference>
<dbReference type="Proteomes" id="UP000179233">
    <property type="component" value="Unassembled WGS sequence"/>
</dbReference>
<evidence type="ECO:0000313" key="3">
    <source>
        <dbReference type="Proteomes" id="UP000179233"/>
    </source>
</evidence>
<feature type="domain" description="SUF system FeS cluster assembly SufBD core" evidence="1">
    <location>
        <begin position="22"/>
        <end position="158"/>
    </location>
</feature>
<proteinExistence type="predicted"/>
<evidence type="ECO:0000313" key="2">
    <source>
        <dbReference type="EMBL" id="OGY17825.1"/>
    </source>
</evidence>
<dbReference type="SUPFAM" id="SSF101960">
    <property type="entry name" value="Stabilizer of iron transporter SufD"/>
    <property type="match status" value="1"/>
</dbReference>
<evidence type="ECO:0000259" key="1">
    <source>
        <dbReference type="Pfam" id="PF01458"/>
    </source>
</evidence>
<comment type="caution">
    <text evidence="2">The sequence shown here is derived from an EMBL/GenBank/DDBJ whole genome shotgun (WGS) entry which is preliminary data.</text>
</comment>
<dbReference type="InterPro" id="IPR055346">
    <property type="entry name" value="Fe-S_cluster_assembly_SufBD"/>
</dbReference>
<dbReference type="InterPro" id="IPR037284">
    <property type="entry name" value="SUF_FeS_clus_asmbl_SufBD_sf"/>
</dbReference>
<dbReference type="AlphaFoldDB" id="A0A1G1VQZ7"/>